<name>A0A0K8NWA5_PISS1</name>
<evidence type="ECO:0000256" key="4">
    <source>
        <dbReference type="ARBA" id="ARBA00023136"/>
    </source>
</evidence>
<evidence type="ECO:0000259" key="6">
    <source>
        <dbReference type="Pfam" id="PF13664"/>
    </source>
</evidence>
<feature type="domain" description="TMEM205-like" evidence="6">
    <location>
        <begin position="25"/>
        <end position="127"/>
    </location>
</feature>
<comment type="subcellular location">
    <subcellularLocation>
        <location evidence="1">Membrane</location>
    </subcellularLocation>
</comment>
<accession>A0A0K8NWA5</accession>
<keyword evidence="3 5" id="KW-1133">Transmembrane helix</keyword>
<keyword evidence="2 5" id="KW-0812">Transmembrane</keyword>
<evidence type="ECO:0000256" key="3">
    <source>
        <dbReference type="ARBA" id="ARBA00022989"/>
    </source>
</evidence>
<evidence type="ECO:0000313" key="8">
    <source>
        <dbReference type="Proteomes" id="UP000037660"/>
    </source>
</evidence>
<dbReference type="STRING" id="1547922.ISF6_5117"/>
<reference evidence="7 8" key="2">
    <citation type="journal article" date="2016" name="Science">
        <title>A bacterium that degrades and assimilates poly(ethylene terephthalate).</title>
        <authorList>
            <person name="Yoshida S."/>
            <person name="Hiraga K."/>
            <person name="Takehana T."/>
            <person name="Taniguchi I."/>
            <person name="Yamaji H."/>
            <person name="Maeda Y."/>
            <person name="Toyohara K."/>
            <person name="Miyamoto K."/>
            <person name="Kimura Y."/>
            <person name="Oda K."/>
        </authorList>
    </citation>
    <scope>NUCLEOTIDE SEQUENCE [LARGE SCALE GENOMIC DNA]</scope>
    <source>
        <strain evidence="8">NBRC 110686 / TISTR 2288 / 201-F6</strain>
    </source>
</reference>
<dbReference type="AlphaFoldDB" id="A0A0K8NWA5"/>
<evidence type="ECO:0000256" key="2">
    <source>
        <dbReference type="ARBA" id="ARBA00022692"/>
    </source>
</evidence>
<evidence type="ECO:0000256" key="5">
    <source>
        <dbReference type="SAM" id="Phobius"/>
    </source>
</evidence>
<comment type="caution">
    <text evidence="7">The sequence shown here is derived from an EMBL/GenBank/DDBJ whole genome shotgun (WGS) entry which is preliminary data.</text>
</comment>
<gene>
    <name evidence="7" type="ORF">ISF6_5117</name>
</gene>
<feature type="transmembrane region" description="Helical" evidence="5">
    <location>
        <begin position="61"/>
        <end position="80"/>
    </location>
</feature>
<keyword evidence="4 5" id="KW-0472">Membrane</keyword>
<dbReference type="GO" id="GO:0016020">
    <property type="term" value="C:membrane"/>
    <property type="evidence" value="ECO:0007669"/>
    <property type="project" value="UniProtKB-SubCell"/>
</dbReference>
<proteinExistence type="predicted"/>
<reference evidence="8" key="1">
    <citation type="submission" date="2015-07" db="EMBL/GenBank/DDBJ databases">
        <title>Discovery of a poly(ethylene terephthalate assimilation.</title>
        <authorList>
            <person name="Yoshida S."/>
            <person name="Hiraga K."/>
            <person name="Takehana T."/>
            <person name="Taniguchi I."/>
            <person name="Yamaji H."/>
            <person name="Maeda Y."/>
            <person name="Toyohara K."/>
            <person name="Miyamoto K."/>
            <person name="Kimura Y."/>
            <person name="Oda K."/>
        </authorList>
    </citation>
    <scope>NUCLEOTIDE SEQUENCE [LARGE SCALE GENOMIC DNA]</scope>
    <source>
        <strain evidence="8">NBRC 110686 / TISTR 2288 / 201-F6</strain>
    </source>
</reference>
<protein>
    <submittedName>
        <fullName evidence="7">Putative transmembrane protein</fullName>
    </submittedName>
</protein>
<dbReference type="EMBL" id="BBYR01000008">
    <property type="protein sequence ID" value="GAP34648.1"/>
    <property type="molecule type" value="Genomic_DNA"/>
</dbReference>
<keyword evidence="8" id="KW-1185">Reference proteome</keyword>
<dbReference type="OrthoDB" id="5797290at2"/>
<feature type="transmembrane region" description="Helical" evidence="5">
    <location>
        <begin position="101"/>
        <end position="118"/>
    </location>
</feature>
<evidence type="ECO:0000313" key="7">
    <source>
        <dbReference type="EMBL" id="GAP34648.1"/>
    </source>
</evidence>
<dbReference type="Proteomes" id="UP000037660">
    <property type="component" value="Unassembled WGS sequence"/>
</dbReference>
<feature type="transmembrane region" description="Helical" evidence="5">
    <location>
        <begin position="22"/>
        <end position="49"/>
    </location>
</feature>
<feature type="transmembrane region" description="Helical" evidence="5">
    <location>
        <begin position="138"/>
        <end position="157"/>
    </location>
</feature>
<sequence>MVSEVAAAAASLPPAGPSPPRLAALLAGLWAGALLAIGGLAAPAGFAVAPAEIAGRIAGRMFAAEAGLGLGIAVALLLLLRAHGRARQAAGAPGSLFGTDLVLLLAAVFCTVAGYYALQPMMAAARAGQPGPSFAVLHGASAAAFGLKALLVAALAWRLTRR</sequence>
<organism evidence="7 8">
    <name type="scientific">Piscinibacter sakaiensis</name>
    <name type="common">Ideonella sakaiensis</name>
    <dbReference type="NCBI Taxonomy" id="1547922"/>
    <lineage>
        <taxon>Bacteria</taxon>
        <taxon>Pseudomonadati</taxon>
        <taxon>Pseudomonadota</taxon>
        <taxon>Betaproteobacteria</taxon>
        <taxon>Burkholderiales</taxon>
        <taxon>Sphaerotilaceae</taxon>
        <taxon>Piscinibacter</taxon>
    </lineage>
</organism>
<evidence type="ECO:0000256" key="1">
    <source>
        <dbReference type="ARBA" id="ARBA00004370"/>
    </source>
</evidence>
<dbReference type="InterPro" id="IPR025423">
    <property type="entry name" value="TMEM205-like"/>
</dbReference>
<dbReference type="RefSeq" id="WP_082367970.1">
    <property type="nucleotide sequence ID" value="NZ_BBYR01000008.1"/>
</dbReference>
<dbReference type="Pfam" id="PF13664">
    <property type="entry name" value="DUF4149"/>
    <property type="match status" value="1"/>
</dbReference>